<dbReference type="EMBL" id="FPAS01000002">
    <property type="protein sequence ID" value="SFT68244.1"/>
    <property type="molecule type" value="Genomic_DNA"/>
</dbReference>
<keyword evidence="2" id="KW-1185">Reference proteome</keyword>
<gene>
    <name evidence="1" type="ORF">SAMN05216474_1773</name>
</gene>
<organism evidence="1 2">
    <name type="scientific">Lishizhenia tianjinensis</name>
    <dbReference type="NCBI Taxonomy" id="477690"/>
    <lineage>
        <taxon>Bacteria</taxon>
        <taxon>Pseudomonadati</taxon>
        <taxon>Bacteroidota</taxon>
        <taxon>Flavobacteriia</taxon>
        <taxon>Flavobacteriales</taxon>
        <taxon>Crocinitomicaceae</taxon>
        <taxon>Lishizhenia</taxon>
    </lineage>
</organism>
<dbReference type="AlphaFoldDB" id="A0A1I7A013"/>
<evidence type="ECO:0000313" key="2">
    <source>
        <dbReference type="Proteomes" id="UP000236454"/>
    </source>
</evidence>
<accession>A0A1I7A013</accession>
<dbReference type="Proteomes" id="UP000236454">
    <property type="component" value="Unassembled WGS sequence"/>
</dbReference>
<dbReference type="RefSeq" id="WP_090248464.1">
    <property type="nucleotide sequence ID" value="NZ_FPAS01000002.1"/>
</dbReference>
<name>A0A1I7A013_9FLAO</name>
<evidence type="ECO:0000313" key="1">
    <source>
        <dbReference type="EMBL" id="SFT68244.1"/>
    </source>
</evidence>
<proteinExistence type="predicted"/>
<protein>
    <submittedName>
        <fullName evidence="1">Uncharacterized protein</fullName>
    </submittedName>
</protein>
<sequence length="225" mass="26653">MSKTLIYLVLFYLVQNHCFGQYYENWDPISLQPLGAVSDSGKVYFNETGDTILVFNHAQRCYCGEKIDSNIYIRYNDSIWRQMYGGKSFVNRKSRERLVVFSSSMIYQNDSTFIYSVRGKDRSTNERFNIHLDSFSLQLYSIHVEITQGDDMFSLKYEKSGTRWKFLYGLKNQKKLKGKEKKYFKNEFQINLNLEEFPISDSSIQYLPAKSIDYGKQIDEDLKYR</sequence>
<reference evidence="1 2" key="1">
    <citation type="submission" date="2016-10" db="EMBL/GenBank/DDBJ databases">
        <authorList>
            <person name="de Groot N.N."/>
        </authorList>
    </citation>
    <scope>NUCLEOTIDE SEQUENCE [LARGE SCALE GENOMIC DNA]</scope>
    <source>
        <strain evidence="1 2">CGMCC 1.7005</strain>
    </source>
</reference>